<dbReference type="Proteomes" id="UP000061227">
    <property type="component" value="Unassembled WGS sequence"/>
</dbReference>
<feature type="transmembrane region" description="Helical" evidence="7">
    <location>
        <begin position="355"/>
        <end position="380"/>
    </location>
</feature>
<feature type="transmembrane region" description="Helical" evidence="7">
    <location>
        <begin position="46"/>
        <end position="65"/>
    </location>
</feature>
<gene>
    <name evidence="9" type="ORF">FPFC_040050</name>
</gene>
<dbReference type="PROSITE" id="PS50850">
    <property type="entry name" value="MFS"/>
    <property type="match status" value="1"/>
</dbReference>
<name>A0A3F3GUH8_9LACO</name>
<dbReference type="AlphaFoldDB" id="A0A3F3GUH8"/>
<keyword evidence="10" id="KW-1185">Reference proteome</keyword>
<evidence type="ECO:0000256" key="5">
    <source>
        <dbReference type="ARBA" id="ARBA00022989"/>
    </source>
</evidence>
<organism evidence="9 10">
    <name type="scientific">Fructobacillus pseudoficulneus</name>
    <dbReference type="NCBI Taxonomy" id="220714"/>
    <lineage>
        <taxon>Bacteria</taxon>
        <taxon>Bacillati</taxon>
        <taxon>Bacillota</taxon>
        <taxon>Bacilli</taxon>
        <taxon>Lactobacillales</taxon>
        <taxon>Lactobacillaceae</taxon>
        <taxon>Fructobacillus</taxon>
    </lineage>
</organism>
<feature type="transmembrane region" description="Helical" evidence="7">
    <location>
        <begin position="164"/>
        <end position="185"/>
    </location>
</feature>
<dbReference type="Pfam" id="PF07690">
    <property type="entry name" value="MFS_1"/>
    <property type="match status" value="1"/>
</dbReference>
<dbReference type="InterPro" id="IPR011701">
    <property type="entry name" value="MFS"/>
</dbReference>
<feature type="transmembrane region" description="Helical" evidence="7">
    <location>
        <begin position="224"/>
        <end position="244"/>
    </location>
</feature>
<feature type="transmembrane region" description="Helical" evidence="7">
    <location>
        <begin position="141"/>
        <end position="158"/>
    </location>
</feature>
<keyword evidence="2" id="KW-0813">Transport</keyword>
<evidence type="ECO:0000256" key="7">
    <source>
        <dbReference type="SAM" id="Phobius"/>
    </source>
</evidence>
<keyword evidence="5 7" id="KW-1133">Transmembrane helix</keyword>
<dbReference type="GO" id="GO:0005886">
    <property type="term" value="C:plasma membrane"/>
    <property type="evidence" value="ECO:0007669"/>
    <property type="project" value="UniProtKB-SubCell"/>
</dbReference>
<reference evidence="9 10" key="1">
    <citation type="journal article" date="2015" name="BMC Genomics">
        <title>Comparative genomics of Fructobacillus spp. and Leuconostoc spp. reveals niche-specific evolution of Fructobacillus spp.</title>
        <authorList>
            <person name="Endo A."/>
            <person name="Tanizawa Y."/>
            <person name="Tanaka N."/>
            <person name="Maeno S."/>
            <person name="Kumar H."/>
            <person name="Shiwa Y."/>
            <person name="Okada S."/>
            <person name="Yoshikawa H."/>
            <person name="Dicks L."/>
            <person name="Nakagawa J."/>
            <person name="Arita M."/>
        </authorList>
    </citation>
    <scope>NUCLEOTIDE SEQUENCE [LARGE SCALE GENOMIC DNA]</scope>
    <source>
        <strain evidence="9 10">DSM 15468</strain>
    </source>
</reference>
<dbReference type="RefSeq" id="WP_059378251.1">
    <property type="nucleotide sequence ID" value="NZ_DF968066.1"/>
</dbReference>
<evidence type="ECO:0000259" key="8">
    <source>
        <dbReference type="PROSITE" id="PS50850"/>
    </source>
</evidence>
<dbReference type="STRING" id="220714.SAMN05660469_0940"/>
<comment type="subcellular location">
    <subcellularLocation>
        <location evidence="1">Cell membrane</location>
        <topology evidence="1">Multi-pass membrane protein</topology>
    </subcellularLocation>
</comment>
<dbReference type="EMBL" id="DF968066">
    <property type="protein sequence ID" value="GAP03015.1"/>
    <property type="molecule type" value="Genomic_DNA"/>
</dbReference>
<dbReference type="GO" id="GO:0022857">
    <property type="term" value="F:transmembrane transporter activity"/>
    <property type="evidence" value="ECO:0007669"/>
    <property type="project" value="InterPro"/>
</dbReference>
<sequence>MFQYDFFRKKIILVAILIATFMTSVETTIITTALPSIVTSLNGLAFESWIFAVYLLTASLSTPIYGKLADRVGRKPVFVTGLVLFTFSSFLCGLSPNIFFLIAFRSLQGLGAGAIMPITFTMIADLFTYDERSKILGLNNTAWGISALTGPIIGGYLVEQLSWHWVFFVNIPLGLLSLVIILFYYDENAKQMVKTSLDWKGMWTLSCLLVSALLLLQLVSNQNANIIAITLLFLVVVFSAGLFVKIEPKAKDPIIPIHFFKNQLFLIQIFTALLLSAVQIGFQTYFPMWLQTVYHVAPSVAGLAVTPSPIFWLFSSFSVGYLIKRWAPKWIAIPLITILMISYLPLTLINNHAPIAIFYIISAITGTVLGIVITMNTLISQHVVDEKDVGSASSMLTLGRTLGQTFATGLFGLIFNFTISKHQFEFPKANIVKLMNQLISQNQPEESKKLIQIFLTSMHNIFIFTAFLFICLLILNIMDRQNKLIK</sequence>
<dbReference type="OrthoDB" id="9816041at2"/>
<evidence type="ECO:0000256" key="2">
    <source>
        <dbReference type="ARBA" id="ARBA00022448"/>
    </source>
</evidence>
<protein>
    <submittedName>
        <fullName evidence="9">Multidrug transporter</fullName>
    </submittedName>
</protein>
<evidence type="ECO:0000256" key="3">
    <source>
        <dbReference type="ARBA" id="ARBA00022475"/>
    </source>
</evidence>
<dbReference type="PANTHER" id="PTHR23501:SF191">
    <property type="entry name" value="VACUOLAR BASIC AMINO ACID TRANSPORTER 4"/>
    <property type="match status" value="1"/>
</dbReference>
<keyword evidence="4 7" id="KW-0812">Transmembrane</keyword>
<dbReference type="Gene3D" id="1.20.1720.10">
    <property type="entry name" value="Multidrug resistance protein D"/>
    <property type="match status" value="1"/>
</dbReference>
<feature type="transmembrane region" description="Helical" evidence="7">
    <location>
        <begin position="330"/>
        <end position="349"/>
    </location>
</feature>
<feature type="transmembrane region" description="Helical" evidence="7">
    <location>
        <begin position="197"/>
        <end position="218"/>
    </location>
</feature>
<feature type="transmembrane region" description="Helical" evidence="7">
    <location>
        <begin position="450"/>
        <end position="477"/>
    </location>
</feature>
<keyword evidence="6 7" id="KW-0472">Membrane</keyword>
<dbReference type="InterPro" id="IPR020846">
    <property type="entry name" value="MFS_dom"/>
</dbReference>
<accession>A0A3F3GUH8</accession>
<dbReference type="Gene3D" id="1.20.1250.20">
    <property type="entry name" value="MFS general substrate transporter like domains"/>
    <property type="match status" value="1"/>
</dbReference>
<evidence type="ECO:0000313" key="9">
    <source>
        <dbReference type="EMBL" id="GAP03015.1"/>
    </source>
</evidence>
<feature type="transmembrane region" description="Helical" evidence="7">
    <location>
        <begin position="77"/>
        <end position="104"/>
    </location>
</feature>
<feature type="transmembrane region" description="Helical" evidence="7">
    <location>
        <begin position="12"/>
        <end position="34"/>
    </location>
</feature>
<feature type="domain" description="Major facilitator superfamily (MFS) profile" evidence="8">
    <location>
        <begin position="12"/>
        <end position="483"/>
    </location>
</feature>
<keyword evidence="3" id="KW-1003">Cell membrane</keyword>
<feature type="transmembrane region" description="Helical" evidence="7">
    <location>
        <begin position="110"/>
        <end position="129"/>
    </location>
</feature>
<feature type="transmembrane region" description="Helical" evidence="7">
    <location>
        <begin position="302"/>
        <end position="323"/>
    </location>
</feature>
<dbReference type="InterPro" id="IPR036259">
    <property type="entry name" value="MFS_trans_sf"/>
</dbReference>
<dbReference type="SUPFAM" id="SSF103473">
    <property type="entry name" value="MFS general substrate transporter"/>
    <property type="match status" value="1"/>
</dbReference>
<dbReference type="FunFam" id="1.20.1720.10:FF:000004">
    <property type="entry name" value="EmrB/QacA family drug resistance transporter"/>
    <property type="match status" value="1"/>
</dbReference>
<evidence type="ECO:0000256" key="4">
    <source>
        <dbReference type="ARBA" id="ARBA00022692"/>
    </source>
</evidence>
<evidence type="ECO:0000256" key="1">
    <source>
        <dbReference type="ARBA" id="ARBA00004651"/>
    </source>
</evidence>
<evidence type="ECO:0000256" key="6">
    <source>
        <dbReference type="ARBA" id="ARBA00023136"/>
    </source>
</evidence>
<proteinExistence type="predicted"/>
<dbReference type="PANTHER" id="PTHR23501">
    <property type="entry name" value="MAJOR FACILITATOR SUPERFAMILY"/>
    <property type="match status" value="1"/>
</dbReference>
<feature type="transmembrane region" description="Helical" evidence="7">
    <location>
        <begin position="401"/>
        <end position="419"/>
    </location>
</feature>
<feature type="transmembrane region" description="Helical" evidence="7">
    <location>
        <begin position="264"/>
        <end position="282"/>
    </location>
</feature>
<evidence type="ECO:0000313" key="10">
    <source>
        <dbReference type="Proteomes" id="UP000061227"/>
    </source>
</evidence>